<dbReference type="PANTHER" id="PTHR46112">
    <property type="entry name" value="AMINOPEPTIDASE"/>
    <property type="match status" value="1"/>
</dbReference>
<dbReference type="Pfam" id="PF01321">
    <property type="entry name" value="Creatinase_N"/>
    <property type="match status" value="1"/>
</dbReference>
<keyword evidence="8" id="KW-1185">Reference proteome</keyword>
<dbReference type="PRINTS" id="PR00599">
    <property type="entry name" value="MAPEPTIDASE"/>
</dbReference>
<evidence type="ECO:0000256" key="3">
    <source>
        <dbReference type="ARBA" id="ARBA00022723"/>
    </source>
</evidence>
<name>A0A1U9K983_9BACL</name>
<feature type="domain" description="Peptidase M24" evidence="5">
    <location>
        <begin position="136"/>
        <end position="337"/>
    </location>
</feature>
<reference evidence="7 8" key="1">
    <citation type="journal article" date="2015" name="Int. J. Syst. Evol. Microbiol.">
        <title>Novibacillus thermophilus gen. nov., sp. nov., a Gram-staining-negative and moderately thermophilic member of the family Thermoactinomycetaceae.</title>
        <authorList>
            <person name="Yang G."/>
            <person name="Chen J."/>
            <person name="Zhou S."/>
        </authorList>
    </citation>
    <scope>NUCLEOTIDE SEQUENCE [LARGE SCALE GENOMIC DNA]</scope>
    <source>
        <strain evidence="7 8">SG-1</strain>
    </source>
</reference>
<proteinExistence type="inferred from homology"/>
<dbReference type="InterPro" id="IPR001714">
    <property type="entry name" value="Pept_M24_MAP"/>
</dbReference>
<dbReference type="Pfam" id="PF00557">
    <property type="entry name" value="Peptidase_M24"/>
    <property type="match status" value="1"/>
</dbReference>
<dbReference type="PROSITE" id="PS00491">
    <property type="entry name" value="PROLINE_PEPTIDASE"/>
    <property type="match status" value="1"/>
</dbReference>
<evidence type="ECO:0000256" key="1">
    <source>
        <dbReference type="ARBA" id="ARBA00001936"/>
    </source>
</evidence>
<dbReference type="GO" id="GO:0008235">
    <property type="term" value="F:metalloexopeptidase activity"/>
    <property type="evidence" value="ECO:0007669"/>
    <property type="project" value="UniProtKB-ARBA"/>
</dbReference>
<dbReference type="KEGG" id="ntr:B0W44_13240"/>
<dbReference type="SUPFAM" id="SSF55920">
    <property type="entry name" value="Creatinase/aminopeptidase"/>
    <property type="match status" value="1"/>
</dbReference>
<dbReference type="STRING" id="1471761.B0W44_13240"/>
<dbReference type="CDD" id="cd01092">
    <property type="entry name" value="APP-like"/>
    <property type="match status" value="1"/>
</dbReference>
<dbReference type="InterPro" id="IPR050659">
    <property type="entry name" value="Peptidase_M24B"/>
</dbReference>
<dbReference type="InterPro" id="IPR000587">
    <property type="entry name" value="Creatinase_N"/>
</dbReference>
<dbReference type="FunFam" id="3.90.230.10:FF:000014">
    <property type="entry name" value="Aminopeptidase P family protein"/>
    <property type="match status" value="1"/>
</dbReference>
<evidence type="ECO:0000256" key="2">
    <source>
        <dbReference type="ARBA" id="ARBA00008766"/>
    </source>
</evidence>
<evidence type="ECO:0000313" key="7">
    <source>
        <dbReference type="EMBL" id="AQS56581.1"/>
    </source>
</evidence>
<comment type="cofactor">
    <cofactor evidence="1">
        <name>Mn(2+)</name>
        <dbReference type="ChEBI" id="CHEBI:29035"/>
    </cofactor>
</comment>
<dbReference type="GO" id="GO:0004177">
    <property type="term" value="F:aminopeptidase activity"/>
    <property type="evidence" value="ECO:0007669"/>
    <property type="project" value="UniProtKB-ARBA"/>
</dbReference>
<dbReference type="EMBL" id="CP019699">
    <property type="protein sequence ID" value="AQS56581.1"/>
    <property type="molecule type" value="Genomic_DNA"/>
</dbReference>
<keyword evidence="3" id="KW-0479">Metal-binding</keyword>
<dbReference type="Gene3D" id="3.40.350.10">
    <property type="entry name" value="Creatinase/prolidase N-terminal domain"/>
    <property type="match status" value="1"/>
</dbReference>
<dbReference type="Proteomes" id="UP000188603">
    <property type="component" value="Chromosome"/>
</dbReference>
<dbReference type="InterPro" id="IPR000994">
    <property type="entry name" value="Pept_M24"/>
</dbReference>
<feature type="domain" description="Creatinase N-terminal" evidence="6">
    <location>
        <begin position="3"/>
        <end position="128"/>
    </location>
</feature>
<dbReference type="RefSeq" id="WP_077720438.1">
    <property type="nucleotide sequence ID" value="NZ_CP019699.1"/>
</dbReference>
<evidence type="ECO:0000256" key="4">
    <source>
        <dbReference type="ARBA" id="ARBA00022801"/>
    </source>
</evidence>
<dbReference type="InterPro" id="IPR001131">
    <property type="entry name" value="Peptidase_M24B_aminopep-P_CS"/>
</dbReference>
<evidence type="ECO:0000313" key="8">
    <source>
        <dbReference type="Proteomes" id="UP000188603"/>
    </source>
</evidence>
<evidence type="ECO:0000259" key="6">
    <source>
        <dbReference type="Pfam" id="PF01321"/>
    </source>
</evidence>
<organism evidence="7 8">
    <name type="scientific">Novibacillus thermophilus</name>
    <dbReference type="NCBI Taxonomy" id="1471761"/>
    <lineage>
        <taxon>Bacteria</taxon>
        <taxon>Bacillati</taxon>
        <taxon>Bacillota</taxon>
        <taxon>Bacilli</taxon>
        <taxon>Bacillales</taxon>
        <taxon>Thermoactinomycetaceae</taxon>
        <taxon>Novibacillus</taxon>
    </lineage>
</organism>
<sequence>MKRLERLRHFMHKENIDALLVSDAVNRRYVTGFTGTSGFALVTRDRALLITDFRYVTQAREQAPHFHIVQHKGTIWQTVAEQCARLEIRSLAYEEHHLTVAQFRELEQELKGTALKPSDQVVERLRQIKDERELAILQKAAEIADRTYEHILSFIREGVTERDVMFELEFVMRKLGAQSSSFDIIVASGKRSALPHGVASGKKLEQGDFVTLDFGAVYEGYCSDMTRTVVVGEPSAKQRNIYDIVLKAQERVLQGLRPGMTGREADALARHYIAERGYGDNFGHSTGHGIGLDVHEGPLLSHKSETVLQPGMVVTVEPGIYIPDLGGVRIEDDVVITGSGCKRLTRSEKELVIV</sequence>
<dbReference type="InterPro" id="IPR036005">
    <property type="entry name" value="Creatinase/aminopeptidase-like"/>
</dbReference>
<protein>
    <submittedName>
        <fullName evidence="7">Xaa-Pro dipeptidase</fullName>
    </submittedName>
</protein>
<accession>A0A1U9K983</accession>
<dbReference type="Gene3D" id="3.90.230.10">
    <property type="entry name" value="Creatinase/methionine aminopeptidase superfamily"/>
    <property type="match status" value="1"/>
</dbReference>
<comment type="similarity">
    <text evidence="2">Belongs to the peptidase M24B family.</text>
</comment>
<evidence type="ECO:0000259" key="5">
    <source>
        <dbReference type="Pfam" id="PF00557"/>
    </source>
</evidence>
<gene>
    <name evidence="7" type="ORF">B0W44_13240</name>
</gene>
<dbReference type="PANTHER" id="PTHR46112:SF3">
    <property type="entry name" value="AMINOPEPTIDASE YPDF"/>
    <property type="match status" value="1"/>
</dbReference>
<dbReference type="InterPro" id="IPR029149">
    <property type="entry name" value="Creatin/AminoP/Spt16_N"/>
</dbReference>
<dbReference type="AlphaFoldDB" id="A0A1U9K983"/>
<dbReference type="GO" id="GO:0046872">
    <property type="term" value="F:metal ion binding"/>
    <property type="evidence" value="ECO:0007669"/>
    <property type="project" value="UniProtKB-KW"/>
</dbReference>
<dbReference type="SUPFAM" id="SSF53092">
    <property type="entry name" value="Creatinase/prolidase N-terminal domain"/>
    <property type="match status" value="1"/>
</dbReference>
<keyword evidence="4" id="KW-0378">Hydrolase</keyword>
<dbReference type="OrthoDB" id="9806388at2"/>